<accession>A0A813KIA6</accession>
<proteinExistence type="predicted"/>
<organism evidence="1 2">
    <name type="scientific">Polarella glacialis</name>
    <name type="common">Dinoflagellate</name>
    <dbReference type="NCBI Taxonomy" id="89957"/>
    <lineage>
        <taxon>Eukaryota</taxon>
        <taxon>Sar</taxon>
        <taxon>Alveolata</taxon>
        <taxon>Dinophyceae</taxon>
        <taxon>Suessiales</taxon>
        <taxon>Suessiaceae</taxon>
        <taxon>Polarella</taxon>
    </lineage>
</organism>
<protein>
    <submittedName>
        <fullName evidence="1">Uncharacterized protein</fullName>
    </submittedName>
</protein>
<sequence length="197" mass="20155">LITAGMIIGVAEAGLGGGFLGNIALELQDDLGVRSLFGGGPPHPLCDSASHAQCLQGLQGLKSTVAGCICLSSRGWDARTLGTVFADLSNAVSSALIFRQLSAVAKYVCRASSAVPMYLFYCAAGRSNWDSRVFSILLMLCMQVGLYTVQRNSADAAATVADSSWAASYPTDASGKKAAEAEGLRARKGGGGGVSAV</sequence>
<gene>
    <name evidence="1" type="ORF">PGLA2088_LOCUS33738</name>
</gene>
<dbReference type="AlphaFoldDB" id="A0A813KIA6"/>
<dbReference type="Proteomes" id="UP000626109">
    <property type="component" value="Unassembled WGS sequence"/>
</dbReference>
<name>A0A813KIA6_POLGL</name>
<evidence type="ECO:0000313" key="1">
    <source>
        <dbReference type="EMBL" id="CAE8705538.1"/>
    </source>
</evidence>
<evidence type="ECO:0000313" key="2">
    <source>
        <dbReference type="Proteomes" id="UP000626109"/>
    </source>
</evidence>
<dbReference type="EMBL" id="CAJNNW010030996">
    <property type="protein sequence ID" value="CAE8705538.1"/>
    <property type="molecule type" value="Genomic_DNA"/>
</dbReference>
<comment type="caution">
    <text evidence="1">The sequence shown here is derived from an EMBL/GenBank/DDBJ whole genome shotgun (WGS) entry which is preliminary data.</text>
</comment>
<reference evidence="1" key="1">
    <citation type="submission" date="2021-02" db="EMBL/GenBank/DDBJ databases">
        <authorList>
            <person name="Dougan E. K."/>
            <person name="Rhodes N."/>
            <person name="Thang M."/>
            <person name="Chan C."/>
        </authorList>
    </citation>
    <scope>NUCLEOTIDE SEQUENCE</scope>
</reference>
<feature type="non-terminal residue" evidence="1">
    <location>
        <position position="197"/>
    </location>
</feature>